<proteinExistence type="predicted"/>
<name>A0A6A6VCY8_9PLEO</name>
<feature type="region of interest" description="Disordered" evidence="1">
    <location>
        <begin position="86"/>
        <end position="116"/>
    </location>
</feature>
<protein>
    <submittedName>
        <fullName evidence="2">Uncharacterized protein</fullName>
    </submittedName>
</protein>
<evidence type="ECO:0000313" key="3">
    <source>
        <dbReference type="Proteomes" id="UP000799440"/>
    </source>
</evidence>
<dbReference type="Proteomes" id="UP000799440">
    <property type="component" value="Unassembled WGS sequence"/>
</dbReference>
<sequence length="116" mass="12991">MSSEQDQNVLLSGAKIEPLKSPVKRHQPHDDHGDIGEERDIEETHLEPLHSELKHHHTQLPHADSHGVVGHDDDIQQAKIAPFDGKVKQSTQHWTGLDDETVDAARITPMGEVREP</sequence>
<dbReference type="EMBL" id="MU006569">
    <property type="protein sequence ID" value="KAF2748492.1"/>
    <property type="molecule type" value="Genomic_DNA"/>
</dbReference>
<keyword evidence="3" id="KW-1185">Reference proteome</keyword>
<feature type="compositionally biased region" description="Basic and acidic residues" evidence="1">
    <location>
        <begin position="28"/>
        <end position="52"/>
    </location>
</feature>
<organism evidence="2 3">
    <name type="scientific">Sporormia fimetaria CBS 119925</name>
    <dbReference type="NCBI Taxonomy" id="1340428"/>
    <lineage>
        <taxon>Eukaryota</taxon>
        <taxon>Fungi</taxon>
        <taxon>Dikarya</taxon>
        <taxon>Ascomycota</taxon>
        <taxon>Pezizomycotina</taxon>
        <taxon>Dothideomycetes</taxon>
        <taxon>Pleosporomycetidae</taxon>
        <taxon>Pleosporales</taxon>
        <taxon>Sporormiaceae</taxon>
        <taxon>Sporormia</taxon>
    </lineage>
</organism>
<feature type="region of interest" description="Disordered" evidence="1">
    <location>
        <begin position="1"/>
        <end position="70"/>
    </location>
</feature>
<reference evidence="2" key="1">
    <citation type="journal article" date="2020" name="Stud. Mycol.">
        <title>101 Dothideomycetes genomes: a test case for predicting lifestyles and emergence of pathogens.</title>
        <authorList>
            <person name="Haridas S."/>
            <person name="Albert R."/>
            <person name="Binder M."/>
            <person name="Bloem J."/>
            <person name="Labutti K."/>
            <person name="Salamov A."/>
            <person name="Andreopoulos B."/>
            <person name="Baker S."/>
            <person name="Barry K."/>
            <person name="Bills G."/>
            <person name="Bluhm B."/>
            <person name="Cannon C."/>
            <person name="Castanera R."/>
            <person name="Culley D."/>
            <person name="Daum C."/>
            <person name="Ezra D."/>
            <person name="Gonzalez J."/>
            <person name="Henrissat B."/>
            <person name="Kuo A."/>
            <person name="Liang C."/>
            <person name="Lipzen A."/>
            <person name="Lutzoni F."/>
            <person name="Magnuson J."/>
            <person name="Mondo S."/>
            <person name="Nolan M."/>
            <person name="Ohm R."/>
            <person name="Pangilinan J."/>
            <person name="Park H.-J."/>
            <person name="Ramirez L."/>
            <person name="Alfaro M."/>
            <person name="Sun H."/>
            <person name="Tritt A."/>
            <person name="Yoshinaga Y."/>
            <person name="Zwiers L.-H."/>
            <person name="Turgeon B."/>
            <person name="Goodwin S."/>
            <person name="Spatafora J."/>
            <person name="Crous P."/>
            <person name="Grigoriev I."/>
        </authorList>
    </citation>
    <scope>NUCLEOTIDE SEQUENCE</scope>
    <source>
        <strain evidence="2">CBS 119925</strain>
    </source>
</reference>
<evidence type="ECO:0000256" key="1">
    <source>
        <dbReference type="SAM" id="MobiDB-lite"/>
    </source>
</evidence>
<dbReference type="OrthoDB" id="5273701at2759"/>
<dbReference type="AlphaFoldDB" id="A0A6A6VCY8"/>
<accession>A0A6A6VCY8</accession>
<feature type="compositionally biased region" description="Polar residues" evidence="1">
    <location>
        <begin position="1"/>
        <end position="10"/>
    </location>
</feature>
<gene>
    <name evidence="2" type="ORF">M011DRAFT_476497</name>
</gene>
<evidence type="ECO:0000313" key="2">
    <source>
        <dbReference type="EMBL" id="KAF2748492.1"/>
    </source>
</evidence>